<feature type="compositionally biased region" description="Basic and acidic residues" evidence="6">
    <location>
        <begin position="1"/>
        <end position="12"/>
    </location>
</feature>
<evidence type="ECO:0000256" key="5">
    <source>
        <dbReference type="ARBA" id="ARBA00023136"/>
    </source>
</evidence>
<name>A0A836CQP3_9STRA</name>
<feature type="region of interest" description="Disordered" evidence="6">
    <location>
        <begin position="1"/>
        <end position="47"/>
    </location>
</feature>
<dbReference type="Proteomes" id="UP000664859">
    <property type="component" value="Unassembled WGS sequence"/>
</dbReference>
<dbReference type="OrthoDB" id="10035043at2759"/>
<feature type="transmembrane region" description="Helical" evidence="7">
    <location>
        <begin position="345"/>
        <end position="362"/>
    </location>
</feature>
<evidence type="ECO:0000256" key="6">
    <source>
        <dbReference type="SAM" id="MobiDB-lite"/>
    </source>
</evidence>
<evidence type="ECO:0000256" key="7">
    <source>
        <dbReference type="SAM" id="Phobius"/>
    </source>
</evidence>
<dbReference type="InterPro" id="IPR013657">
    <property type="entry name" value="SCL35B1-4/HUT1"/>
</dbReference>
<feature type="compositionally biased region" description="Basic and acidic residues" evidence="6">
    <location>
        <begin position="20"/>
        <end position="30"/>
    </location>
</feature>
<evidence type="ECO:0000313" key="8">
    <source>
        <dbReference type="EMBL" id="KAG5192116.1"/>
    </source>
</evidence>
<dbReference type="PANTHER" id="PTHR10778">
    <property type="entry name" value="SOLUTE CARRIER FAMILY 35 MEMBER B"/>
    <property type="match status" value="1"/>
</dbReference>
<dbReference type="GO" id="GO:0005789">
    <property type="term" value="C:endoplasmic reticulum membrane"/>
    <property type="evidence" value="ECO:0007669"/>
    <property type="project" value="TreeGrafter"/>
</dbReference>
<evidence type="ECO:0000256" key="4">
    <source>
        <dbReference type="ARBA" id="ARBA00022989"/>
    </source>
</evidence>
<dbReference type="Pfam" id="PF08449">
    <property type="entry name" value="UAA"/>
    <property type="match status" value="1"/>
</dbReference>
<dbReference type="PANTHER" id="PTHR10778:SF13">
    <property type="entry name" value="ADENOSINE 3'-PHOSPHO 5'-PHOSPHOSULFATE TRANSPORTER 1"/>
    <property type="match status" value="1"/>
</dbReference>
<reference evidence="8" key="1">
    <citation type="submission" date="2021-02" db="EMBL/GenBank/DDBJ databases">
        <title>First Annotated Genome of the Yellow-green Alga Tribonema minus.</title>
        <authorList>
            <person name="Mahan K.M."/>
        </authorList>
    </citation>
    <scope>NUCLEOTIDE SEQUENCE</scope>
    <source>
        <strain evidence="8">UTEX B ZZ1240</strain>
    </source>
</reference>
<keyword evidence="5 7" id="KW-0472">Membrane</keyword>
<keyword evidence="9" id="KW-1185">Reference proteome</keyword>
<feature type="transmembrane region" description="Helical" evidence="7">
    <location>
        <begin position="253"/>
        <end position="273"/>
    </location>
</feature>
<dbReference type="AlphaFoldDB" id="A0A836CQP3"/>
<organism evidence="8 9">
    <name type="scientific">Tribonema minus</name>
    <dbReference type="NCBI Taxonomy" id="303371"/>
    <lineage>
        <taxon>Eukaryota</taxon>
        <taxon>Sar</taxon>
        <taxon>Stramenopiles</taxon>
        <taxon>Ochrophyta</taxon>
        <taxon>PX clade</taxon>
        <taxon>Xanthophyceae</taxon>
        <taxon>Tribonematales</taxon>
        <taxon>Tribonemataceae</taxon>
        <taxon>Tribonema</taxon>
    </lineage>
</organism>
<evidence type="ECO:0000256" key="2">
    <source>
        <dbReference type="ARBA" id="ARBA00022448"/>
    </source>
</evidence>
<keyword evidence="2" id="KW-0813">Transport</keyword>
<dbReference type="GO" id="GO:0046964">
    <property type="term" value="F:3'-phosphoadenosine 5'-phosphosulfate transmembrane transporter activity"/>
    <property type="evidence" value="ECO:0007669"/>
    <property type="project" value="TreeGrafter"/>
</dbReference>
<feature type="transmembrane region" description="Helical" evidence="7">
    <location>
        <begin position="99"/>
        <end position="118"/>
    </location>
</feature>
<accession>A0A836CQP3</accession>
<evidence type="ECO:0000313" key="9">
    <source>
        <dbReference type="Proteomes" id="UP000664859"/>
    </source>
</evidence>
<proteinExistence type="predicted"/>
<keyword evidence="3 7" id="KW-0812">Transmembrane</keyword>
<comment type="caution">
    <text evidence="8">The sequence shown here is derived from an EMBL/GenBank/DDBJ whole genome shotgun (WGS) entry which is preliminary data.</text>
</comment>
<evidence type="ECO:0000256" key="1">
    <source>
        <dbReference type="ARBA" id="ARBA00004141"/>
    </source>
</evidence>
<comment type="subcellular location">
    <subcellularLocation>
        <location evidence="1">Membrane</location>
        <topology evidence="1">Multi-pass membrane protein</topology>
    </subcellularLocation>
</comment>
<gene>
    <name evidence="8" type="ORF">JKP88DRAFT_271214</name>
</gene>
<dbReference type="GO" id="GO:0000139">
    <property type="term" value="C:Golgi membrane"/>
    <property type="evidence" value="ECO:0007669"/>
    <property type="project" value="TreeGrafter"/>
</dbReference>
<keyword evidence="4 7" id="KW-1133">Transmembrane helix</keyword>
<dbReference type="EMBL" id="JAFCMP010000010">
    <property type="protein sequence ID" value="KAG5192116.1"/>
    <property type="molecule type" value="Genomic_DNA"/>
</dbReference>
<evidence type="ECO:0000256" key="3">
    <source>
        <dbReference type="ARBA" id="ARBA00022692"/>
    </source>
</evidence>
<feature type="transmembrane region" description="Helical" evidence="7">
    <location>
        <begin position="60"/>
        <end position="79"/>
    </location>
</feature>
<sequence>MSSEKSPKEMNGDHSSTGGRRPEADVEEARSTLLGDSPSRGREATARDEKRIKDSFMAKACNLAFCSVGLLASYLTWGFVQEVIMTITYDGEKFPSSTFVVFSNRLLALLVAAALVYGPSLRPGNATRPKAPLVQFAPCSFSNVLSSWAQYECLKYISFPMQVVSKSCKVIPVMLVGKFVHHKSYPWIEYIEAVGITVGVSMFSLNESSAKDDEDARQTQFFGLLLVAMYLTCDSFTSQWQDRIFQTYKIDQYQMMLGINMFSIFFTTVALLWSGELFSSIAFVMDHPVALKHLATLSITSATGQLFIFYTIKNFGPIIFTIIMTCRQMFSLVISTLWFGHVLGLLSLLGTTVVFGTLGYRIKRKYDGRAR</sequence>
<protein>
    <submittedName>
        <fullName evidence="8">Solute carrier family 35, member B1</fullName>
    </submittedName>
</protein>